<dbReference type="InterPro" id="IPR004127">
    <property type="entry name" value="Prefoldin_subunit_alpha"/>
</dbReference>
<dbReference type="SUPFAM" id="SSF46579">
    <property type="entry name" value="Prefoldin"/>
    <property type="match status" value="1"/>
</dbReference>
<name>A0A1E3QF28_LIPST</name>
<dbReference type="PANTHER" id="PTHR15111:SF0">
    <property type="entry name" value="UNCONVENTIONAL PREFOLDIN RPB5 INTERACTOR 1"/>
    <property type="match status" value="1"/>
</dbReference>
<dbReference type="Gene3D" id="1.10.287.370">
    <property type="match status" value="1"/>
</dbReference>
<dbReference type="AlphaFoldDB" id="A0A1E3QF28"/>
<proteinExistence type="inferred from homology"/>
<dbReference type="GO" id="GO:0003714">
    <property type="term" value="F:transcription corepressor activity"/>
    <property type="evidence" value="ECO:0007669"/>
    <property type="project" value="TreeGrafter"/>
</dbReference>
<evidence type="ECO:0000256" key="1">
    <source>
        <dbReference type="ARBA" id="ARBA00004123"/>
    </source>
</evidence>
<dbReference type="GO" id="GO:0019212">
    <property type="term" value="F:phosphatase inhibitor activity"/>
    <property type="evidence" value="ECO:0007669"/>
    <property type="project" value="TreeGrafter"/>
</dbReference>
<protein>
    <submittedName>
        <fullName evidence="4">Uncharacterized protein</fullName>
    </submittedName>
</protein>
<evidence type="ECO:0000256" key="3">
    <source>
        <dbReference type="ARBA" id="ARBA00038295"/>
    </source>
</evidence>
<dbReference type="EMBL" id="KV454289">
    <property type="protein sequence ID" value="ODQ76276.1"/>
    <property type="molecule type" value="Genomic_DNA"/>
</dbReference>
<dbReference type="Proteomes" id="UP000094385">
    <property type="component" value="Unassembled WGS sequence"/>
</dbReference>
<dbReference type="InterPro" id="IPR009053">
    <property type="entry name" value="Prefoldin"/>
</dbReference>
<dbReference type="Pfam" id="PF02996">
    <property type="entry name" value="Prefoldin"/>
    <property type="match status" value="1"/>
</dbReference>
<gene>
    <name evidence="4" type="ORF">LIPSTDRAFT_67161</name>
</gene>
<dbReference type="GO" id="GO:0000122">
    <property type="term" value="P:negative regulation of transcription by RNA polymerase II"/>
    <property type="evidence" value="ECO:0007669"/>
    <property type="project" value="TreeGrafter"/>
</dbReference>
<comment type="subcellular location">
    <subcellularLocation>
        <location evidence="1">Nucleus</location>
    </subcellularLocation>
</comment>
<sequence length="114" mass="12585">MATQTPSDAESSTTSEIFFPYIAAQLQSSIATLRKGVELIEADERNYVALQDTLEAYNRALTRETIVQIGPRALVKAQVVHTNEIYTAVGEGYIIQQSAYHASQMAGRRAECMD</sequence>
<dbReference type="OrthoDB" id="4093462at2759"/>
<dbReference type="GO" id="GO:0003682">
    <property type="term" value="F:chromatin binding"/>
    <property type="evidence" value="ECO:0007669"/>
    <property type="project" value="TreeGrafter"/>
</dbReference>
<dbReference type="PANTHER" id="PTHR15111">
    <property type="entry name" value="RNA POLYMERASE II SUBUNIT 5-MEDIATING PROTEIN NNX3"/>
    <property type="match status" value="1"/>
</dbReference>
<comment type="similarity">
    <text evidence="3">Belongs to the RNA polymerase II subunit 5-mediating protein family.</text>
</comment>
<evidence type="ECO:0000313" key="4">
    <source>
        <dbReference type="EMBL" id="ODQ76276.1"/>
    </source>
</evidence>
<dbReference type="GO" id="GO:0005634">
    <property type="term" value="C:nucleus"/>
    <property type="evidence" value="ECO:0007669"/>
    <property type="project" value="UniProtKB-SubCell"/>
</dbReference>
<keyword evidence="5" id="KW-1185">Reference proteome</keyword>
<reference evidence="4 5" key="1">
    <citation type="journal article" date="2016" name="Proc. Natl. Acad. Sci. U.S.A.">
        <title>Comparative genomics of biotechnologically important yeasts.</title>
        <authorList>
            <person name="Riley R."/>
            <person name="Haridas S."/>
            <person name="Wolfe K.H."/>
            <person name="Lopes M.R."/>
            <person name="Hittinger C.T."/>
            <person name="Goeker M."/>
            <person name="Salamov A.A."/>
            <person name="Wisecaver J.H."/>
            <person name="Long T.M."/>
            <person name="Calvey C.H."/>
            <person name="Aerts A.L."/>
            <person name="Barry K.W."/>
            <person name="Choi C."/>
            <person name="Clum A."/>
            <person name="Coughlan A.Y."/>
            <person name="Deshpande S."/>
            <person name="Douglass A.P."/>
            <person name="Hanson S.J."/>
            <person name="Klenk H.-P."/>
            <person name="LaButti K.M."/>
            <person name="Lapidus A."/>
            <person name="Lindquist E.A."/>
            <person name="Lipzen A.M."/>
            <person name="Meier-Kolthoff J.P."/>
            <person name="Ohm R.A."/>
            <person name="Otillar R.P."/>
            <person name="Pangilinan J.L."/>
            <person name="Peng Y."/>
            <person name="Rokas A."/>
            <person name="Rosa C.A."/>
            <person name="Scheuner C."/>
            <person name="Sibirny A.A."/>
            <person name="Slot J.C."/>
            <person name="Stielow J.B."/>
            <person name="Sun H."/>
            <person name="Kurtzman C.P."/>
            <person name="Blackwell M."/>
            <person name="Grigoriev I.V."/>
            <person name="Jeffries T.W."/>
        </authorList>
    </citation>
    <scope>NUCLEOTIDE SEQUENCE [LARGE SCALE GENOMIC DNA]</scope>
    <source>
        <strain evidence="4 5">NRRL Y-11557</strain>
    </source>
</reference>
<dbReference type="InterPro" id="IPR052255">
    <property type="entry name" value="RNA_pol_II_subunit5-mediator"/>
</dbReference>
<evidence type="ECO:0000256" key="2">
    <source>
        <dbReference type="ARBA" id="ARBA00023242"/>
    </source>
</evidence>
<keyword evidence="2" id="KW-0539">Nucleus</keyword>
<evidence type="ECO:0000313" key="5">
    <source>
        <dbReference type="Proteomes" id="UP000094385"/>
    </source>
</evidence>
<accession>A0A1E3QF28</accession>
<organism evidence="4 5">
    <name type="scientific">Lipomyces starkeyi NRRL Y-11557</name>
    <dbReference type="NCBI Taxonomy" id="675824"/>
    <lineage>
        <taxon>Eukaryota</taxon>
        <taxon>Fungi</taxon>
        <taxon>Dikarya</taxon>
        <taxon>Ascomycota</taxon>
        <taxon>Saccharomycotina</taxon>
        <taxon>Lipomycetes</taxon>
        <taxon>Lipomycetales</taxon>
        <taxon>Lipomycetaceae</taxon>
        <taxon>Lipomyces</taxon>
    </lineage>
</organism>